<evidence type="ECO:0000256" key="2">
    <source>
        <dbReference type="ARBA" id="ARBA00004922"/>
    </source>
</evidence>
<feature type="transmembrane region" description="Helical" evidence="10">
    <location>
        <begin position="460"/>
        <end position="480"/>
    </location>
</feature>
<dbReference type="PANTHER" id="PTHR10050">
    <property type="entry name" value="DOLICHYL-PHOSPHATE-MANNOSE--PROTEIN MANNOSYLTRANSFERASE"/>
    <property type="match status" value="1"/>
</dbReference>
<keyword evidence="8 10" id="KW-0472">Membrane</keyword>
<dbReference type="InterPro" id="IPR027005">
    <property type="entry name" value="PMT-like"/>
</dbReference>
<comment type="subcellular location">
    <subcellularLocation>
        <location evidence="10">Cell membrane</location>
    </subcellularLocation>
    <subcellularLocation>
        <location evidence="1">Endomembrane system</location>
        <topology evidence="1">Multi-pass membrane protein</topology>
    </subcellularLocation>
</comment>
<evidence type="ECO:0000259" key="11">
    <source>
        <dbReference type="Pfam" id="PF02366"/>
    </source>
</evidence>
<dbReference type="AlphaFoldDB" id="A0A5E3ZVR0"/>
<evidence type="ECO:0000259" key="12">
    <source>
        <dbReference type="Pfam" id="PF16192"/>
    </source>
</evidence>
<comment type="function">
    <text evidence="10">Protein O-mannosyltransferase that catalyzes the transfer of a single mannose residue from a polyprenol phospho-mannosyl lipidic donor to the hydroxyl group of selected serine and threonine residues in acceptor proteins.</text>
</comment>
<protein>
    <recommendedName>
        <fullName evidence="9 10">Polyprenol-phosphate-mannose--protein mannosyltransferase</fullName>
        <ecNumber evidence="10">2.4.1.-</ecNumber>
    </recommendedName>
</protein>
<feature type="transmembrane region" description="Helical" evidence="10">
    <location>
        <begin position="510"/>
        <end position="535"/>
    </location>
</feature>
<dbReference type="GO" id="GO:0004169">
    <property type="term" value="F:dolichyl-phosphate-mannose-protein mannosyltransferase activity"/>
    <property type="evidence" value="ECO:0007669"/>
    <property type="project" value="UniProtKB-UniRule"/>
</dbReference>
<dbReference type="GO" id="GO:0012505">
    <property type="term" value="C:endomembrane system"/>
    <property type="evidence" value="ECO:0007669"/>
    <property type="project" value="UniProtKB-SubCell"/>
</dbReference>
<keyword evidence="4 10" id="KW-0328">Glycosyltransferase</keyword>
<accession>A0A5E3ZVR0</accession>
<evidence type="ECO:0000256" key="8">
    <source>
        <dbReference type="ARBA" id="ARBA00023136"/>
    </source>
</evidence>
<sequence>MATSATKRLPSEASSTRVYYARHQVGMRTPRATPPAGATAPRTLWPTPVRATDTLRGWIVTAVLAVIAALTRFMGLGALSDKGTPLFDEKHYVPQAWQMLHNHAMEFNPGYGLVVHPPLGKQLIALSEAVLGYNPWGWRVSSAIAGVICVILIVRIGRRLSGSTYVGALAGTLLICDGMFTVVSRTGLLDVFLIMFVLAALLCLLLDRDQMEDRMWATLRAGTTFTSEFGPRWGFRWWRFTAGVFLGLTMAVKWSGLYFVAVFGVLSVMWDVALRRRYHVSRPWVGTLRRDTFPAIASLALLPVGLYIASWWGWLRAENAVYRHAGISDAWWSTFVPRSLQSLWYYHQQMFDFHSSLTNSHGYHHPWESKPWQWIASIRPLLYYYESGVEPTNGPHSCDPEGCVQAVLLLGTSLIWWVGIIMLLWALYRVITRHDPRYVVVLCGYLAAWIPWLLNWDRQMYFFYASSLLPFICLGLALMLSELDGWVPETPSPEAQPWRHKWAAWGQSVLLGRVIVCVFMGLVIANYVWILPILYGVPISPDLWRLQHWLPTW</sequence>
<gene>
    <name evidence="13" type="primary">pmt</name>
    <name evidence="13" type="ORF">LC603019_00436</name>
</gene>
<name>A0A5E3ZVR0_9ACTN</name>
<evidence type="ECO:0000313" key="13">
    <source>
        <dbReference type="EMBL" id="VHO00038.1"/>
    </source>
</evidence>
<feature type="transmembrane region" description="Helical" evidence="10">
    <location>
        <begin position="295"/>
        <end position="314"/>
    </location>
</feature>
<dbReference type="PANTHER" id="PTHR10050:SF46">
    <property type="entry name" value="PROTEIN O-MANNOSYL-TRANSFERASE 2"/>
    <property type="match status" value="1"/>
</dbReference>
<evidence type="ECO:0000313" key="14">
    <source>
        <dbReference type="Proteomes" id="UP000324288"/>
    </source>
</evidence>
<evidence type="ECO:0000256" key="6">
    <source>
        <dbReference type="ARBA" id="ARBA00022692"/>
    </source>
</evidence>
<keyword evidence="5 10" id="KW-0808">Transferase</keyword>
<feature type="domain" description="Protein O-mannosyl-transferase C-terminal four TM" evidence="12">
    <location>
        <begin position="340"/>
        <end position="553"/>
    </location>
</feature>
<keyword evidence="7 10" id="KW-1133">Transmembrane helix</keyword>
<organism evidence="13 14">
    <name type="scientific">Lawsonella clevelandensis</name>
    <dbReference type="NCBI Taxonomy" id="1528099"/>
    <lineage>
        <taxon>Bacteria</taxon>
        <taxon>Bacillati</taxon>
        <taxon>Actinomycetota</taxon>
        <taxon>Actinomycetes</taxon>
        <taxon>Mycobacteriales</taxon>
        <taxon>Lawsonellaceae</taxon>
        <taxon>Lawsonella</taxon>
    </lineage>
</organism>
<dbReference type="GO" id="GO:0005886">
    <property type="term" value="C:plasma membrane"/>
    <property type="evidence" value="ECO:0007669"/>
    <property type="project" value="UniProtKB-SubCell"/>
</dbReference>
<dbReference type="Proteomes" id="UP000324288">
    <property type="component" value="Chromosome"/>
</dbReference>
<feature type="transmembrane region" description="Helical" evidence="10">
    <location>
        <begin position="414"/>
        <end position="431"/>
    </location>
</feature>
<proteinExistence type="inferred from homology"/>
<evidence type="ECO:0000256" key="4">
    <source>
        <dbReference type="ARBA" id="ARBA00022676"/>
    </source>
</evidence>
<dbReference type="UniPathway" id="UPA00378"/>
<comment type="similarity">
    <text evidence="3 10">Belongs to the glycosyltransferase 39 family.</text>
</comment>
<dbReference type="InterPro" id="IPR032421">
    <property type="entry name" value="PMT_4TMC"/>
</dbReference>
<feature type="transmembrane region" description="Helical" evidence="10">
    <location>
        <begin position="136"/>
        <end position="157"/>
    </location>
</feature>
<dbReference type="Pfam" id="PF16192">
    <property type="entry name" value="PMT_4TMC"/>
    <property type="match status" value="1"/>
</dbReference>
<evidence type="ECO:0000256" key="9">
    <source>
        <dbReference type="ARBA" id="ARBA00093617"/>
    </source>
</evidence>
<dbReference type="EC" id="2.4.1.-" evidence="10"/>
<keyword evidence="6 10" id="KW-0812">Transmembrane</keyword>
<feature type="transmembrane region" description="Helical" evidence="10">
    <location>
        <begin position="58"/>
        <end position="79"/>
    </location>
</feature>
<comment type="pathway">
    <text evidence="2 10">Protein modification; protein glycosylation.</text>
</comment>
<dbReference type="InterPro" id="IPR003342">
    <property type="entry name" value="ArnT-like_N"/>
</dbReference>
<reference evidence="13 14" key="1">
    <citation type="submission" date="2019-04" db="EMBL/GenBank/DDBJ databases">
        <authorList>
            <person name="Seth-Smith MB H."/>
            <person name="Seth-Smith H."/>
        </authorList>
    </citation>
    <scope>NUCLEOTIDE SEQUENCE [LARGE SCALE GENOMIC DNA]</scope>
    <source>
        <strain evidence="13">USB-603019</strain>
    </source>
</reference>
<keyword evidence="14" id="KW-1185">Reference proteome</keyword>
<evidence type="ECO:0000256" key="7">
    <source>
        <dbReference type="ARBA" id="ARBA00022989"/>
    </source>
</evidence>
<evidence type="ECO:0000256" key="10">
    <source>
        <dbReference type="RuleBase" id="RU367007"/>
    </source>
</evidence>
<dbReference type="Pfam" id="PF02366">
    <property type="entry name" value="PMT"/>
    <property type="match status" value="1"/>
</dbReference>
<keyword evidence="10" id="KW-1003">Cell membrane</keyword>
<feature type="domain" description="ArnT-like N-terminal" evidence="11">
    <location>
        <begin position="135"/>
        <end position="309"/>
    </location>
</feature>
<feature type="transmembrane region" description="Helical" evidence="10">
    <location>
        <begin position="164"/>
        <end position="182"/>
    </location>
</feature>
<feature type="transmembrane region" description="Helical" evidence="10">
    <location>
        <begin position="438"/>
        <end position="454"/>
    </location>
</feature>
<feature type="transmembrane region" description="Helical" evidence="10">
    <location>
        <begin position="188"/>
        <end position="206"/>
    </location>
</feature>
<evidence type="ECO:0000256" key="5">
    <source>
        <dbReference type="ARBA" id="ARBA00022679"/>
    </source>
</evidence>
<evidence type="ECO:0000256" key="1">
    <source>
        <dbReference type="ARBA" id="ARBA00004127"/>
    </source>
</evidence>
<evidence type="ECO:0000256" key="3">
    <source>
        <dbReference type="ARBA" id="ARBA00007222"/>
    </source>
</evidence>
<dbReference type="EMBL" id="LR584267">
    <property type="protein sequence ID" value="VHO00038.1"/>
    <property type="molecule type" value="Genomic_DNA"/>
</dbReference>